<evidence type="ECO:0000256" key="1">
    <source>
        <dbReference type="ARBA" id="ARBA00022723"/>
    </source>
</evidence>
<dbReference type="Pfam" id="PF00172">
    <property type="entry name" value="Zn_clus"/>
    <property type="match status" value="1"/>
</dbReference>
<evidence type="ECO:0000256" key="3">
    <source>
        <dbReference type="SAM" id="MobiDB-lite"/>
    </source>
</evidence>
<dbReference type="HOGENOM" id="CLU_006329_3_1_1"/>
<dbReference type="GO" id="GO:0003677">
    <property type="term" value="F:DNA binding"/>
    <property type="evidence" value="ECO:0007669"/>
    <property type="project" value="InterPro"/>
</dbReference>
<keyword evidence="6" id="KW-1185">Reference proteome</keyword>
<dbReference type="OrthoDB" id="4936761at2759"/>
<evidence type="ECO:0000313" key="5">
    <source>
        <dbReference type="EMBL" id="KID59453.1"/>
    </source>
</evidence>
<reference evidence="5 6" key="1">
    <citation type="journal article" date="2014" name="Proc. Natl. Acad. Sci. U.S.A.">
        <title>Trajectory and genomic determinants of fungal-pathogen speciation and host adaptation.</title>
        <authorList>
            <person name="Hu X."/>
            <person name="Xiao G."/>
            <person name="Zheng P."/>
            <person name="Shang Y."/>
            <person name="Su Y."/>
            <person name="Zhang X."/>
            <person name="Liu X."/>
            <person name="Zhan S."/>
            <person name="St Leger R.J."/>
            <person name="Wang C."/>
        </authorList>
    </citation>
    <scope>NUCLEOTIDE SEQUENCE [LARGE SCALE GENOMIC DNA]</scope>
    <source>
        <strain evidence="5 6">ARSEF 549</strain>
    </source>
</reference>
<organism evidence="5 6">
    <name type="scientific">Metarhizium anisopliae (strain ARSEF 549)</name>
    <dbReference type="NCBI Taxonomy" id="3151832"/>
    <lineage>
        <taxon>Eukaryota</taxon>
        <taxon>Fungi</taxon>
        <taxon>Dikarya</taxon>
        <taxon>Ascomycota</taxon>
        <taxon>Pezizomycotina</taxon>
        <taxon>Sordariomycetes</taxon>
        <taxon>Hypocreomycetidae</taxon>
        <taxon>Hypocreales</taxon>
        <taxon>Clavicipitaceae</taxon>
        <taxon>Metarhizium</taxon>
    </lineage>
</organism>
<evidence type="ECO:0000256" key="2">
    <source>
        <dbReference type="ARBA" id="ARBA00023242"/>
    </source>
</evidence>
<gene>
    <name evidence="5" type="ORF">MAN_10623</name>
</gene>
<keyword evidence="2" id="KW-0539">Nucleus</keyword>
<evidence type="ECO:0000259" key="4">
    <source>
        <dbReference type="PROSITE" id="PS50048"/>
    </source>
</evidence>
<dbReference type="CDD" id="cd12148">
    <property type="entry name" value="fungal_TF_MHR"/>
    <property type="match status" value="1"/>
</dbReference>
<feature type="domain" description="Zn(2)-C6 fungal-type" evidence="4">
    <location>
        <begin position="18"/>
        <end position="50"/>
    </location>
</feature>
<dbReference type="Gene3D" id="4.10.240.10">
    <property type="entry name" value="Zn(2)-C6 fungal-type DNA-binding domain"/>
    <property type="match status" value="1"/>
</dbReference>
<protein>
    <submittedName>
        <fullName evidence="5">Transcription factor, fungi</fullName>
    </submittedName>
</protein>
<name>A0A0B4EMF6_METAF</name>
<dbReference type="InterPro" id="IPR001138">
    <property type="entry name" value="Zn2Cys6_DnaBD"/>
</dbReference>
<dbReference type="Pfam" id="PF04082">
    <property type="entry name" value="Fungal_trans"/>
    <property type="match status" value="1"/>
</dbReference>
<keyword evidence="1" id="KW-0479">Metal-binding</keyword>
<feature type="region of interest" description="Disordered" evidence="3">
    <location>
        <begin position="49"/>
        <end position="76"/>
    </location>
</feature>
<dbReference type="SUPFAM" id="SSF57701">
    <property type="entry name" value="Zn2/Cys6 DNA-binding domain"/>
    <property type="match status" value="1"/>
</dbReference>
<dbReference type="AlphaFoldDB" id="A0A0B4EMF6"/>
<dbReference type="SMART" id="SM00906">
    <property type="entry name" value="Fungal_trans"/>
    <property type="match status" value="1"/>
</dbReference>
<dbReference type="PROSITE" id="PS50048">
    <property type="entry name" value="ZN2_CY6_FUNGAL_2"/>
    <property type="match status" value="1"/>
</dbReference>
<dbReference type="GO" id="GO:0006351">
    <property type="term" value="P:DNA-templated transcription"/>
    <property type="evidence" value="ECO:0007669"/>
    <property type="project" value="InterPro"/>
</dbReference>
<dbReference type="InterPro" id="IPR052761">
    <property type="entry name" value="Fungal_Detox/Toxin_TFs"/>
</dbReference>
<dbReference type="SMART" id="SM00066">
    <property type="entry name" value="GAL4"/>
    <property type="match status" value="1"/>
</dbReference>
<dbReference type="InterPro" id="IPR036864">
    <property type="entry name" value="Zn2-C6_fun-type_DNA-bd_sf"/>
</dbReference>
<evidence type="ECO:0000313" key="6">
    <source>
        <dbReference type="Proteomes" id="UP000031186"/>
    </source>
</evidence>
<dbReference type="GO" id="GO:0000981">
    <property type="term" value="F:DNA-binding transcription factor activity, RNA polymerase II-specific"/>
    <property type="evidence" value="ECO:0007669"/>
    <property type="project" value="InterPro"/>
</dbReference>
<dbReference type="InterPro" id="IPR007219">
    <property type="entry name" value="XnlR_reg_dom"/>
</dbReference>
<feature type="non-terminal residue" evidence="5">
    <location>
        <position position="1"/>
    </location>
</feature>
<dbReference type="PANTHER" id="PTHR47425">
    <property type="entry name" value="FARB-RELATED"/>
    <property type="match status" value="1"/>
</dbReference>
<proteinExistence type="predicted"/>
<dbReference type="Proteomes" id="UP000031186">
    <property type="component" value="Unassembled WGS sequence"/>
</dbReference>
<dbReference type="EMBL" id="AZNF01000028">
    <property type="protein sequence ID" value="KID59453.1"/>
    <property type="molecule type" value="Genomic_DNA"/>
</dbReference>
<dbReference type="PROSITE" id="PS00463">
    <property type="entry name" value="ZN2_CY6_FUNGAL_1"/>
    <property type="match status" value="1"/>
</dbReference>
<dbReference type="VEuPathDB" id="FungiDB:MAN_10623"/>
<dbReference type="PANTHER" id="PTHR47425:SF3">
    <property type="entry name" value="ZN(II)2CYS6 TRANSCRIPTION FACTOR (EUROFUNG)"/>
    <property type="match status" value="1"/>
</dbReference>
<sequence length="674" mass="76060">MASQKPAELIRRHRSVIACQGCRLRKVRCSLSVTGVPCTTCTQDGTDCLVSPRRPRQRRNQRDRTSALYSPPGDAPQANFANVGPSSIIEPCSNMRVDVAAADDAEQTASCLDCESASIYNEERSGIEIAEAALGVPRRVGQLPFYSGEHLGLHVGSSVPRHFLIPSDTETFLEEEDREYLKAKGVFTLPQNDTCAALLRVYLSHVHPVYPVIEVEQLWDCYHNGRLGQYNLLLLWSIFSVAVNFISSQDFEREGYKSRRHMKAVMYSRAKCMYNNGGDRDLVVRLQASFLMGFWSAEPFEHVRPWYWTGIAINYCQMLGLHRNPDSAEHKSSISEPQRRLWRRIWWSCVFRDRWLGLCLGRPQRINLDDCDVPMPTVDDVIQELENLPQGAYTAFMPVEMPRLATYWIILLKLSRLLGTVLSMNHQARDPKASSVEIRAMEDEILQCTLPDQYEASQTRLASFYVHHIHLHHQALLITFYRHNATECPDDIPSAQREDWKRMLCLKASTAALRTNDILDLVVRDGLLEFAGPMTPPLLIPAMQMHLLDCKSPGSLPRRLGLKKLEACLLVLEGLQKTYAGASIHRGIFLKAIQHMFPGYATGSAPSSEMMQSVVNARSETMGDASASETFVDNVFAEGSAPTDDFLDTLLDDGAFFPLWLDESYRTVNVDADR</sequence>
<dbReference type="CDD" id="cd00067">
    <property type="entry name" value="GAL4"/>
    <property type="match status" value="1"/>
</dbReference>
<accession>A0A0B4EMF6</accession>
<comment type="caution">
    <text evidence="5">The sequence shown here is derived from an EMBL/GenBank/DDBJ whole genome shotgun (WGS) entry which is preliminary data.</text>
</comment>
<dbReference type="GO" id="GO:0008270">
    <property type="term" value="F:zinc ion binding"/>
    <property type="evidence" value="ECO:0007669"/>
    <property type="project" value="InterPro"/>
</dbReference>